<gene>
    <name evidence="2" type="ORF">B8W69_14685</name>
</gene>
<sequence>MKGEISGANFESPKAQCRKPKRQLYPADRIKFVQALQEQGYQADAIVEKGGNMNSPDVKPCDT</sequence>
<accession>A0A1X2L0E2</accession>
<dbReference type="EMBL" id="NCXM01000013">
    <property type="protein sequence ID" value="OSC27415.1"/>
    <property type="molecule type" value="Genomic_DNA"/>
</dbReference>
<dbReference type="AlphaFoldDB" id="A0A1X2L0E2"/>
<evidence type="ECO:0000313" key="3">
    <source>
        <dbReference type="Proteomes" id="UP000242320"/>
    </source>
</evidence>
<organism evidence="2 3">
    <name type="scientific">Mycolicibacterium vulneris</name>
    <dbReference type="NCBI Taxonomy" id="547163"/>
    <lineage>
        <taxon>Bacteria</taxon>
        <taxon>Bacillati</taxon>
        <taxon>Actinomycetota</taxon>
        <taxon>Actinomycetes</taxon>
        <taxon>Mycobacteriales</taxon>
        <taxon>Mycobacteriaceae</taxon>
        <taxon>Mycolicibacterium</taxon>
    </lineage>
</organism>
<evidence type="ECO:0000313" key="2">
    <source>
        <dbReference type="EMBL" id="OSC27415.1"/>
    </source>
</evidence>
<name>A0A1X2L0E2_9MYCO</name>
<feature type="region of interest" description="Disordered" evidence="1">
    <location>
        <begin position="1"/>
        <end position="21"/>
    </location>
</feature>
<keyword evidence="3" id="KW-1185">Reference proteome</keyword>
<evidence type="ECO:0000256" key="1">
    <source>
        <dbReference type="SAM" id="MobiDB-lite"/>
    </source>
</evidence>
<reference evidence="2 3" key="1">
    <citation type="submission" date="2017-04" db="EMBL/GenBank/DDBJ databases">
        <title>The new phylogeny of genus Mycobacterium.</title>
        <authorList>
            <person name="Tortoli E."/>
            <person name="Trovato A."/>
            <person name="Cirillo D.M."/>
        </authorList>
    </citation>
    <scope>NUCLEOTIDE SEQUENCE [LARGE SCALE GENOMIC DNA]</scope>
    <source>
        <strain evidence="2 3">DSM 45247</strain>
    </source>
</reference>
<dbReference type="Proteomes" id="UP000242320">
    <property type="component" value="Unassembled WGS sequence"/>
</dbReference>
<proteinExistence type="predicted"/>
<protein>
    <submittedName>
        <fullName evidence="2">Uncharacterized protein</fullName>
    </submittedName>
</protein>
<comment type="caution">
    <text evidence="2">The sequence shown here is derived from an EMBL/GenBank/DDBJ whole genome shotgun (WGS) entry which is preliminary data.</text>
</comment>